<dbReference type="AlphaFoldDB" id="A0A1I6CVX6"/>
<name>A0A1I6CVX6_9FIRM</name>
<gene>
    <name evidence="2" type="ORF">SAMN05660706_102168</name>
</gene>
<dbReference type="SUPFAM" id="SSF51735">
    <property type="entry name" value="NAD(P)-binding Rossmann-fold domains"/>
    <property type="match status" value="1"/>
</dbReference>
<dbReference type="Proteomes" id="UP000199584">
    <property type="component" value="Unassembled WGS sequence"/>
</dbReference>
<dbReference type="InterPro" id="IPR003781">
    <property type="entry name" value="CoA-bd"/>
</dbReference>
<reference evidence="3" key="1">
    <citation type="submission" date="2016-10" db="EMBL/GenBank/DDBJ databases">
        <authorList>
            <person name="Varghese N."/>
            <person name="Submissions S."/>
        </authorList>
    </citation>
    <scope>NUCLEOTIDE SEQUENCE [LARGE SCALE GENOMIC DNA]</scope>
    <source>
        <strain evidence="3">DSM 3669</strain>
    </source>
</reference>
<sequence>MYIHPDDNKIKQILERGRTIAVVGLSDKVHRDSYQVARYMQEKGYRIIPVNPRAKIVLGETAYTNILEIPEKVDIINIFRRSDQVLPIVQDSLKIKPGAIWLQLGIINDEAARLCREAGVDFIMDKCIKVEHARLF</sequence>
<evidence type="ECO:0000313" key="3">
    <source>
        <dbReference type="Proteomes" id="UP000199584"/>
    </source>
</evidence>
<evidence type="ECO:0000259" key="1">
    <source>
        <dbReference type="SMART" id="SM00881"/>
    </source>
</evidence>
<dbReference type="PANTHER" id="PTHR33303:SF2">
    <property type="entry name" value="COA-BINDING DOMAIN-CONTAINING PROTEIN"/>
    <property type="match status" value="1"/>
</dbReference>
<keyword evidence="3" id="KW-1185">Reference proteome</keyword>
<evidence type="ECO:0000313" key="2">
    <source>
        <dbReference type="EMBL" id="SFQ97369.1"/>
    </source>
</evidence>
<dbReference type="InterPro" id="IPR036291">
    <property type="entry name" value="NAD(P)-bd_dom_sf"/>
</dbReference>
<dbReference type="RefSeq" id="WP_092481832.1">
    <property type="nucleotide sequence ID" value="NZ_FOYM01000002.1"/>
</dbReference>
<dbReference type="STRING" id="39060.SAMN05660706_102168"/>
<dbReference type="Pfam" id="PF13380">
    <property type="entry name" value="CoA_binding_2"/>
    <property type="match status" value="1"/>
</dbReference>
<dbReference type="OrthoDB" id="9804695at2"/>
<feature type="domain" description="CoA-binding" evidence="1">
    <location>
        <begin position="13"/>
        <end position="106"/>
    </location>
</feature>
<dbReference type="Gene3D" id="3.40.50.720">
    <property type="entry name" value="NAD(P)-binding Rossmann-like Domain"/>
    <property type="match status" value="1"/>
</dbReference>
<dbReference type="EMBL" id="FOYM01000002">
    <property type="protein sequence ID" value="SFQ97369.1"/>
    <property type="molecule type" value="Genomic_DNA"/>
</dbReference>
<dbReference type="PANTHER" id="PTHR33303">
    <property type="entry name" value="CYTOPLASMIC PROTEIN-RELATED"/>
    <property type="match status" value="1"/>
</dbReference>
<proteinExistence type="predicted"/>
<protein>
    <recommendedName>
        <fullName evidence="1">CoA-binding domain-containing protein</fullName>
    </recommendedName>
</protein>
<accession>A0A1I6CVX6</accession>
<dbReference type="SMART" id="SM00881">
    <property type="entry name" value="CoA_binding"/>
    <property type="match status" value="1"/>
</dbReference>
<organism evidence="2 3">
    <name type="scientific">Desulfoscipio geothermicus DSM 3669</name>
    <dbReference type="NCBI Taxonomy" id="1121426"/>
    <lineage>
        <taxon>Bacteria</taxon>
        <taxon>Bacillati</taxon>
        <taxon>Bacillota</taxon>
        <taxon>Clostridia</taxon>
        <taxon>Eubacteriales</taxon>
        <taxon>Desulfallaceae</taxon>
        <taxon>Desulfoscipio</taxon>
    </lineage>
</organism>